<dbReference type="InterPro" id="IPR001129">
    <property type="entry name" value="Membr-assoc_MAPEG"/>
</dbReference>
<dbReference type="RefSeq" id="WP_046520956.1">
    <property type="nucleotide sequence ID" value="NZ_LAVS01000088.1"/>
</dbReference>
<name>A0A3P3QQV1_9GAMM</name>
<gene>
    <name evidence="6" type="ORF">EIK76_03255</name>
</gene>
<keyword evidence="7" id="KW-1185">Reference proteome</keyword>
<comment type="caution">
    <text evidence="6">The sequence shown here is derived from an EMBL/GenBank/DDBJ whole genome shotgun (WGS) entry which is preliminary data.</text>
</comment>
<proteinExistence type="predicted"/>
<evidence type="ECO:0000256" key="1">
    <source>
        <dbReference type="ARBA" id="ARBA00004370"/>
    </source>
</evidence>
<sequence length="139" mass="15774">MDKWLFGTVLVQVVLTLFIMVLMGKRRFKAAKNRELPFKAFKLMDLTGANEQVITASRNFDNQFQLPVLYLFAVAFALQFGMADFSLVVLGGLFVLSRLAHAFIHVGANHVRLRFAVYVFGALMLLLFWLRLGIAYLLA</sequence>
<dbReference type="EMBL" id="RRCF01000001">
    <property type="protein sequence ID" value="RRJ23118.1"/>
    <property type="molecule type" value="Genomic_DNA"/>
</dbReference>
<evidence type="ECO:0000256" key="2">
    <source>
        <dbReference type="ARBA" id="ARBA00022692"/>
    </source>
</evidence>
<dbReference type="OrthoDB" id="328594at2"/>
<feature type="transmembrane region" description="Helical" evidence="5">
    <location>
        <begin position="115"/>
        <end position="138"/>
    </location>
</feature>
<feature type="transmembrane region" description="Helical" evidence="5">
    <location>
        <begin position="6"/>
        <end position="24"/>
    </location>
</feature>
<evidence type="ECO:0000313" key="7">
    <source>
        <dbReference type="Proteomes" id="UP000276260"/>
    </source>
</evidence>
<dbReference type="AlphaFoldDB" id="A0A3P3QQV1"/>
<dbReference type="GO" id="GO:0016020">
    <property type="term" value="C:membrane"/>
    <property type="evidence" value="ECO:0007669"/>
    <property type="project" value="UniProtKB-SubCell"/>
</dbReference>
<evidence type="ECO:0008006" key="8">
    <source>
        <dbReference type="Google" id="ProtNLM"/>
    </source>
</evidence>
<protein>
    <recommendedName>
        <fullName evidence="8">MAPEG family protein</fullName>
    </recommendedName>
</protein>
<reference evidence="6 7" key="1">
    <citation type="submission" date="2018-11" db="EMBL/GenBank/DDBJ databases">
        <title>Draft genome analysis of Rheinheimera mesophila isolated from an industrial waste site.</title>
        <authorList>
            <person name="Yu Q."/>
            <person name="Qi Y."/>
            <person name="Zhang H."/>
            <person name="Lu Y."/>
            <person name="Pu J."/>
        </authorList>
    </citation>
    <scope>NUCLEOTIDE SEQUENCE [LARGE SCALE GENOMIC DNA]</scope>
    <source>
        <strain evidence="6 7">IITR13</strain>
    </source>
</reference>
<keyword evidence="3 5" id="KW-1133">Transmembrane helix</keyword>
<feature type="transmembrane region" description="Helical" evidence="5">
    <location>
        <begin position="68"/>
        <end position="95"/>
    </location>
</feature>
<keyword evidence="4 5" id="KW-0472">Membrane</keyword>
<comment type="subcellular location">
    <subcellularLocation>
        <location evidence="1">Membrane</location>
    </subcellularLocation>
</comment>
<dbReference type="Pfam" id="PF01124">
    <property type="entry name" value="MAPEG"/>
    <property type="match status" value="1"/>
</dbReference>
<evidence type="ECO:0000256" key="4">
    <source>
        <dbReference type="ARBA" id="ARBA00023136"/>
    </source>
</evidence>
<dbReference type="SUPFAM" id="SSF161084">
    <property type="entry name" value="MAPEG domain-like"/>
    <property type="match status" value="1"/>
</dbReference>
<organism evidence="6 7">
    <name type="scientific">Rheinheimera mesophila</name>
    <dbReference type="NCBI Taxonomy" id="1547515"/>
    <lineage>
        <taxon>Bacteria</taxon>
        <taxon>Pseudomonadati</taxon>
        <taxon>Pseudomonadota</taxon>
        <taxon>Gammaproteobacteria</taxon>
        <taxon>Chromatiales</taxon>
        <taxon>Chromatiaceae</taxon>
        <taxon>Rheinheimera</taxon>
    </lineage>
</organism>
<evidence type="ECO:0000256" key="3">
    <source>
        <dbReference type="ARBA" id="ARBA00022989"/>
    </source>
</evidence>
<evidence type="ECO:0000256" key="5">
    <source>
        <dbReference type="SAM" id="Phobius"/>
    </source>
</evidence>
<keyword evidence="2 5" id="KW-0812">Transmembrane</keyword>
<dbReference type="Proteomes" id="UP000276260">
    <property type="component" value="Unassembled WGS sequence"/>
</dbReference>
<dbReference type="Gene3D" id="1.20.120.550">
    <property type="entry name" value="Membrane associated eicosanoid/glutathione metabolism-like domain"/>
    <property type="match status" value="1"/>
</dbReference>
<dbReference type="InterPro" id="IPR023352">
    <property type="entry name" value="MAPEG-like_dom_sf"/>
</dbReference>
<accession>A0A3P3QQV1</accession>
<evidence type="ECO:0000313" key="6">
    <source>
        <dbReference type="EMBL" id="RRJ23118.1"/>
    </source>
</evidence>